<evidence type="ECO:0000313" key="2">
    <source>
        <dbReference type="EMBL" id="PHV66125.1"/>
    </source>
</evidence>
<sequence>MPTTTTTTLRFALLVTCASGFLDSYTFLVRGGVFANVQTGNVIFFFINLSEQHYADAVARIWPIVAFLLGVTLSTHIKTGRLDSVVTHPIRWTMGIQALSLAAIGFVPETVPHMYVTVPISFMAAMQIELFRSIGDLNYMVVATTGNLMRTVESAYGVLTTGSETSKRALAIYSKVIGSFFLGAAVGAFATEWMGVHAAWLPAGFLAVTLAFFILDERDTSSEPDEDAGHGAAAV</sequence>
<feature type="transmembrane region" description="Helical" evidence="1">
    <location>
        <begin position="170"/>
        <end position="190"/>
    </location>
</feature>
<comment type="caution">
    <text evidence="2">The sequence shown here is derived from an EMBL/GenBank/DDBJ whole genome shotgun (WGS) entry which is preliminary data.</text>
</comment>
<evidence type="ECO:0000256" key="1">
    <source>
        <dbReference type="SAM" id="Phobius"/>
    </source>
</evidence>
<gene>
    <name evidence="2" type="ORF">CSW57_21105</name>
</gene>
<dbReference type="Proteomes" id="UP000225108">
    <property type="component" value="Unassembled WGS sequence"/>
</dbReference>
<dbReference type="EMBL" id="PEBD01000010">
    <property type="protein sequence ID" value="PHV66125.1"/>
    <property type="molecule type" value="Genomic_DNA"/>
</dbReference>
<dbReference type="AlphaFoldDB" id="A0A2G3PJZ5"/>
<keyword evidence="1" id="KW-0812">Transmembrane</keyword>
<evidence type="ECO:0000313" key="3">
    <source>
        <dbReference type="Proteomes" id="UP000225108"/>
    </source>
</evidence>
<keyword evidence="1" id="KW-1133">Transmembrane helix</keyword>
<dbReference type="RefSeq" id="WP_099384390.1">
    <property type="nucleotide sequence ID" value="NZ_PEBD01000010.1"/>
</dbReference>
<accession>A0A2G3PJZ5</accession>
<name>A0A2G3PJZ5_WILMA</name>
<proteinExistence type="predicted"/>
<keyword evidence="1" id="KW-0472">Membrane</keyword>
<protein>
    <submittedName>
        <fullName evidence="2">DUF1275 family protein</fullName>
    </submittedName>
</protein>
<feature type="transmembrane region" description="Helical" evidence="1">
    <location>
        <begin position="196"/>
        <end position="215"/>
    </location>
</feature>
<reference evidence="2 3" key="1">
    <citation type="submission" date="2017-10" db="EMBL/GenBank/DDBJ databases">
        <title>The draft genome sequence of Williamsia sp. BULT 1.1 isolated from the semi-arid grassland soils from South Africa.</title>
        <authorList>
            <person name="Kabwe M.H."/>
            <person name="Govender N."/>
            <person name="Mutseka Lunga P."/>
            <person name="Vikram S."/>
            <person name="Makhalanyane T.P."/>
        </authorList>
    </citation>
    <scope>NUCLEOTIDE SEQUENCE [LARGE SCALE GENOMIC DNA]</scope>
    <source>
        <strain evidence="2 3">BULT 1.1</strain>
    </source>
</reference>
<dbReference type="PANTHER" id="PTHR37314:SF4">
    <property type="entry name" value="UPF0700 TRANSMEMBRANE PROTEIN YOAK"/>
    <property type="match status" value="1"/>
</dbReference>
<feature type="transmembrane region" description="Helical" evidence="1">
    <location>
        <begin position="59"/>
        <end position="77"/>
    </location>
</feature>
<organism evidence="2 3">
    <name type="scientific">Williamsia marianensis</name>
    <dbReference type="NCBI Taxonomy" id="85044"/>
    <lineage>
        <taxon>Bacteria</taxon>
        <taxon>Bacillati</taxon>
        <taxon>Actinomycetota</taxon>
        <taxon>Actinomycetes</taxon>
        <taxon>Mycobacteriales</taxon>
        <taxon>Nocardiaceae</taxon>
        <taxon>Williamsia</taxon>
    </lineage>
</organism>
<dbReference type="InterPro" id="IPR010699">
    <property type="entry name" value="DUF1275"/>
</dbReference>
<dbReference type="Pfam" id="PF06912">
    <property type="entry name" value="DUF1275"/>
    <property type="match status" value="1"/>
</dbReference>
<dbReference type="PANTHER" id="PTHR37314">
    <property type="entry name" value="SLR0142 PROTEIN"/>
    <property type="match status" value="1"/>
</dbReference>